<evidence type="ECO:0000313" key="8">
    <source>
        <dbReference type="EMBL" id="KAH0808995.1"/>
    </source>
</evidence>
<evidence type="ECO:0000256" key="2">
    <source>
        <dbReference type="ARBA" id="ARBA00007441"/>
    </source>
</evidence>
<evidence type="ECO:0000256" key="3">
    <source>
        <dbReference type="ARBA" id="ARBA00022576"/>
    </source>
</evidence>
<dbReference type="GO" id="GO:0097053">
    <property type="term" value="P:L-kynurenine catabolic process"/>
    <property type="evidence" value="ECO:0007669"/>
    <property type="project" value="UniProtKB-UniPathway"/>
</dbReference>
<feature type="domain" description="Aminotransferase class I/classII large" evidence="7">
    <location>
        <begin position="13"/>
        <end position="245"/>
    </location>
</feature>
<dbReference type="Gene3D" id="3.40.640.10">
    <property type="entry name" value="Type I PLP-dependent aspartate aminotransferase-like (Major domain)"/>
    <property type="match status" value="1"/>
</dbReference>
<evidence type="ECO:0000256" key="5">
    <source>
        <dbReference type="ARBA" id="ARBA00022898"/>
    </source>
</evidence>
<dbReference type="Gene3D" id="3.90.1150.10">
    <property type="entry name" value="Aspartate Aminotransferase, domain 1"/>
    <property type="match status" value="1"/>
</dbReference>
<dbReference type="InterPro" id="IPR004839">
    <property type="entry name" value="Aminotransferase_I/II_large"/>
</dbReference>
<dbReference type="InterPro" id="IPR051326">
    <property type="entry name" value="Kynurenine-oxoglutarate_AT"/>
</dbReference>
<evidence type="ECO:0000256" key="4">
    <source>
        <dbReference type="ARBA" id="ARBA00022679"/>
    </source>
</evidence>
<dbReference type="InterPro" id="IPR015422">
    <property type="entry name" value="PyrdxlP-dep_Trfase_small"/>
</dbReference>
<proteinExistence type="inferred from homology"/>
<evidence type="ECO:0000259" key="7">
    <source>
        <dbReference type="Pfam" id="PF00155"/>
    </source>
</evidence>
<evidence type="ECO:0000313" key="9">
    <source>
        <dbReference type="Proteomes" id="UP000719412"/>
    </source>
</evidence>
<keyword evidence="5" id="KW-0663">Pyridoxal phosphate</keyword>
<dbReference type="EMBL" id="JABDTM020028404">
    <property type="protein sequence ID" value="KAH0808995.1"/>
    <property type="molecule type" value="Genomic_DNA"/>
</dbReference>
<dbReference type="UniPathway" id="UPA00334">
    <property type="reaction ID" value="UER00726"/>
</dbReference>
<dbReference type="FunFam" id="3.40.640.10:FF:000024">
    <property type="entry name" value="Kynurenine--oxoglutarate transaminase 3"/>
    <property type="match status" value="1"/>
</dbReference>
<dbReference type="SUPFAM" id="SSF53383">
    <property type="entry name" value="PLP-dependent transferases"/>
    <property type="match status" value="1"/>
</dbReference>
<dbReference type="PANTHER" id="PTHR43807">
    <property type="entry name" value="FI04487P"/>
    <property type="match status" value="1"/>
</dbReference>
<dbReference type="InterPro" id="IPR015424">
    <property type="entry name" value="PyrdxlP-dep_Trfase"/>
</dbReference>
<dbReference type="PANTHER" id="PTHR43807:SF20">
    <property type="entry name" value="FI04487P"/>
    <property type="match status" value="1"/>
</dbReference>
<dbReference type="Pfam" id="PF00155">
    <property type="entry name" value="Aminotran_1_2"/>
    <property type="match status" value="1"/>
</dbReference>
<reference evidence="8" key="2">
    <citation type="submission" date="2021-08" db="EMBL/GenBank/DDBJ databases">
        <authorList>
            <person name="Eriksson T."/>
        </authorList>
    </citation>
    <scope>NUCLEOTIDE SEQUENCE</scope>
    <source>
        <strain evidence="8">Stoneville</strain>
        <tissue evidence="8">Whole head</tissue>
    </source>
</reference>
<dbReference type="CDD" id="cd00609">
    <property type="entry name" value="AAT_like"/>
    <property type="match status" value="1"/>
</dbReference>
<reference evidence="8" key="1">
    <citation type="journal article" date="2020" name="J Insects Food Feed">
        <title>The yellow mealworm (Tenebrio molitor) genome: a resource for the emerging insects as food and feed industry.</title>
        <authorList>
            <person name="Eriksson T."/>
            <person name="Andere A."/>
            <person name="Kelstrup H."/>
            <person name="Emery V."/>
            <person name="Picard C."/>
        </authorList>
    </citation>
    <scope>NUCLEOTIDE SEQUENCE</scope>
    <source>
        <strain evidence="8">Stoneville</strain>
        <tissue evidence="8">Whole head</tissue>
    </source>
</reference>
<sequence length="259" mass="29615">MVRYAGGISRFIPLRRANKDSSTDWVLDKKELECLFNSKTKIIIVNTPHNPFGKVYKKEELAHVADLCKKWNVLCIVDEVYEWIVYEPNEHIRMATLPGMWERTITVGSIGKTFGVTGWKMGWAYGPANLMINLQMVHQNCIYTGVAPIQEAAAIAFEKAMTNLNQKNCVFKSTSKELIVKRNYMAKILCDAGMEPLIPEGGYFMIADWTPLESQVDLSSEKDKFKDYRFTKWMIKNVGLGAIPPSAFFSQEHKKQPKY</sequence>
<keyword evidence="4" id="KW-0808">Transferase</keyword>
<keyword evidence="9" id="KW-1185">Reference proteome</keyword>
<dbReference type="GO" id="GO:0005739">
    <property type="term" value="C:mitochondrion"/>
    <property type="evidence" value="ECO:0007669"/>
    <property type="project" value="TreeGrafter"/>
</dbReference>
<comment type="cofactor">
    <cofactor evidence="1">
        <name>pyridoxal 5'-phosphate</name>
        <dbReference type="ChEBI" id="CHEBI:597326"/>
    </cofactor>
</comment>
<dbReference type="GO" id="GO:0030170">
    <property type="term" value="F:pyridoxal phosphate binding"/>
    <property type="evidence" value="ECO:0007669"/>
    <property type="project" value="InterPro"/>
</dbReference>
<accession>A0A8J6H6H2</accession>
<evidence type="ECO:0000256" key="6">
    <source>
        <dbReference type="ARBA" id="ARBA00024016"/>
    </source>
</evidence>
<comment type="caution">
    <text evidence="8">The sequence shown here is derived from an EMBL/GenBank/DDBJ whole genome shotgun (WGS) entry which is preliminary data.</text>
</comment>
<keyword evidence="3" id="KW-0032">Aminotransferase</keyword>
<dbReference type="AlphaFoldDB" id="A0A8J6H6H2"/>
<comment type="pathway">
    <text evidence="6">Amino-acid degradation; L-kynurenine degradation; kynurenate from L-kynurenine: step 1/2.</text>
</comment>
<gene>
    <name evidence="8" type="ORF">GEV33_013796</name>
</gene>
<dbReference type="GO" id="GO:0016212">
    <property type="term" value="F:kynurenine-oxoglutarate transaminase activity"/>
    <property type="evidence" value="ECO:0007669"/>
    <property type="project" value="TreeGrafter"/>
</dbReference>
<name>A0A8J6H6H2_TENMO</name>
<organism evidence="8 9">
    <name type="scientific">Tenebrio molitor</name>
    <name type="common">Yellow mealworm beetle</name>
    <dbReference type="NCBI Taxonomy" id="7067"/>
    <lineage>
        <taxon>Eukaryota</taxon>
        <taxon>Metazoa</taxon>
        <taxon>Ecdysozoa</taxon>
        <taxon>Arthropoda</taxon>
        <taxon>Hexapoda</taxon>
        <taxon>Insecta</taxon>
        <taxon>Pterygota</taxon>
        <taxon>Neoptera</taxon>
        <taxon>Endopterygota</taxon>
        <taxon>Coleoptera</taxon>
        <taxon>Polyphaga</taxon>
        <taxon>Cucujiformia</taxon>
        <taxon>Tenebrionidae</taxon>
        <taxon>Tenebrio</taxon>
    </lineage>
</organism>
<evidence type="ECO:0000256" key="1">
    <source>
        <dbReference type="ARBA" id="ARBA00001933"/>
    </source>
</evidence>
<protein>
    <recommendedName>
        <fullName evidence="7">Aminotransferase class I/classII large domain-containing protein</fullName>
    </recommendedName>
</protein>
<dbReference type="Proteomes" id="UP000719412">
    <property type="component" value="Unassembled WGS sequence"/>
</dbReference>
<comment type="similarity">
    <text evidence="2">Belongs to the class-I pyridoxal-phosphate-dependent aminotransferase family.</text>
</comment>
<dbReference type="InterPro" id="IPR015421">
    <property type="entry name" value="PyrdxlP-dep_Trfase_major"/>
</dbReference>